<feature type="compositionally biased region" description="Basic and acidic residues" evidence="1">
    <location>
        <begin position="8"/>
        <end position="21"/>
    </location>
</feature>
<name>A0A0E9QXN7_ANGAN</name>
<evidence type="ECO:0000313" key="2">
    <source>
        <dbReference type="EMBL" id="JAH21619.1"/>
    </source>
</evidence>
<reference evidence="2" key="1">
    <citation type="submission" date="2014-11" db="EMBL/GenBank/DDBJ databases">
        <authorList>
            <person name="Amaro Gonzalez C."/>
        </authorList>
    </citation>
    <scope>NUCLEOTIDE SEQUENCE</scope>
</reference>
<accession>A0A0E9QXN7</accession>
<reference evidence="2" key="2">
    <citation type="journal article" date="2015" name="Fish Shellfish Immunol.">
        <title>Early steps in the European eel (Anguilla anguilla)-Vibrio vulnificus interaction in the gills: Role of the RtxA13 toxin.</title>
        <authorList>
            <person name="Callol A."/>
            <person name="Pajuelo D."/>
            <person name="Ebbesson L."/>
            <person name="Teles M."/>
            <person name="MacKenzie S."/>
            <person name="Amaro C."/>
        </authorList>
    </citation>
    <scope>NUCLEOTIDE SEQUENCE</scope>
</reference>
<sequence>MAPVTPPRWRERQEGKGAKNK</sequence>
<dbReference type="EMBL" id="GBXM01086958">
    <property type="protein sequence ID" value="JAH21619.1"/>
    <property type="molecule type" value="Transcribed_RNA"/>
</dbReference>
<dbReference type="AlphaFoldDB" id="A0A0E9QXN7"/>
<evidence type="ECO:0000256" key="1">
    <source>
        <dbReference type="SAM" id="MobiDB-lite"/>
    </source>
</evidence>
<organism evidence="2">
    <name type="scientific">Anguilla anguilla</name>
    <name type="common">European freshwater eel</name>
    <name type="synonym">Muraena anguilla</name>
    <dbReference type="NCBI Taxonomy" id="7936"/>
    <lineage>
        <taxon>Eukaryota</taxon>
        <taxon>Metazoa</taxon>
        <taxon>Chordata</taxon>
        <taxon>Craniata</taxon>
        <taxon>Vertebrata</taxon>
        <taxon>Euteleostomi</taxon>
        <taxon>Actinopterygii</taxon>
        <taxon>Neopterygii</taxon>
        <taxon>Teleostei</taxon>
        <taxon>Anguilliformes</taxon>
        <taxon>Anguillidae</taxon>
        <taxon>Anguilla</taxon>
    </lineage>
</organism>
<protein>
    <submittedName>
        <fullName evidence="2">Uncharacterized protein</fullName>
    </submittedName>
</protein>
<proteinExistence type="predicted"/>
<feature type="region of interest" description="Disordered" evidence="1">
    <location>
        <begin position="1"/>
        <end position="21"/>
    </location>
</feature>